<dbReference type="InterPro" id="IPR036397">
    <property type="entry name" value="RNaseH_sf"/>
</dbReference>
<dbReference type="SUPFAM" id="SSF56672">
    <property type="entry name" value="DNA/RNA polymerases"/>
    <property type="match status" value="1"/>
</dbReference>
<keyword evidence="2" id="KW-0695">RNA-directed DNA polymerase</keyword>
<evidence type="ECO:0000259" key="1">
    <source>
        <dbReference type="Pfam" id="PF00078"/>
    </source>
</evidence>
<dbReference type="PANTHER" id="PTHR37984:SF5">
    <property type="entry name" value="PROTEIN NYNRIN-LIKE"/>
    <property type="match status" value="1"/>
</dbReference>
<organism evidence="2">
    <name type="scientific">Tanacetum cinerariifolium</name>
    <name type="common">Dalmatian daisy</name>
    <name type="synonym">Chrysanthemum cinerariifolium</name>
    <dbReference type="NCBI Taxonomy" id="118510"/>
    <lineage>
        <taxon>Eukaryota</taxon>
        <taxon>Viridiplantae</taxon>
        <taxon>Streptophyta</taxon>
        <taxon>Embryophyta</taxon>
        <taxon>Tracheophyta</taxon>
        <taxon>Spermatophyta</taxon>
        <taxon>Magnoliopsida</taxon>
        <taxon>eudicotyledons</taxon>
        <taxon>Gunneridae</taxon>
        <taxon>Pentapetalae</taxon>
        <taxon>asterids</taxon>
        <taxon>campanulids</taxon>
        <taxon>Asterales</taxon>
        <taxon>Asteraceae</taxon>
        <taxon>Asteroideae</taxon>
        <taxon>Anthemideae</taxon>
        <taxon>Anthemidinae</taxon>
        <taxon>Tanacetum</taxon>
    </lineage>
</organism>
<dbReference type="InterPro" id="IPR050951">
    <property type="entry name" value="Retrovirus_Pol_polyprotein"/>
</dbReference>
<dbReference type="InterPro" id="IPR043128">
    <property type="entry name" value="Rev_trsase/Diguanyl_cyclase"/>
</dbReference>
<accession>A0A6L2JGG8</accession>
<dbReference type="EMBL" id="BKCJ010000736">
    <property type="protein sequence ID" value="GEU35830.1"/>
    <property type="molecule type" value="Genomic_DNA"/>
</dbReference>
<sequence>MNPEQHQASSGRFPNEAAMGVGDGVVVFVGCKVVGEWVMEVAGKRGRMNSIFDFGDMDNIGATPAGIIRSTLRGPLEVDVETPRTGTNLSAWEHIEGHLSALKSLLKEHNGKGNVSPIHLSFADEAVKTLLTRRIIEFASPEFKMPTNIKVYDGPPTGGSPQSILIRSKLWGMAMPVWCHMFQQTLDGSARGWFKNLPQGSINRWVELRQQFTTKLSTRRACFKDPTKITKIIMNANETLVAFKEMWIIETGFIMGVPEVIKISSFMDAYKFPELAKRYSIKVPKTMDEMRIRLDDFVRLEEAFASTELPKGEASRPFGNSVRKRTLHQRLFSAKEETRNGLELRKLNHLIKDVRHRGRGAKGTDVGKEKVINMIRSWPNNRKRKSVKRDKSWMKAPIMFPPLSMKDASDEPLIIEAVMEGYLVRRVYVDQGASVEVMFEHCFENLSPAIKSRLRDTQMDLVGLAGGVDRFNIPPCGFLDNTLHGKIPHPKGVATLVTRSAIIFECWRLERKQMVEQEVNQNVNQEKKVSTRVDLIEKASVNPVYLDQVITIEGSLSEQCKNQLRTLLKESMDVFAWEPADMIGIPRRVIKHSLNVNPSMEPIAQKRRVIAFDRTQSVSKDVEEWIESNLEAYMDDMVIKSNDEKILIKDIAETFDNLWRINMKLNLRKCSFGVEEGKFLGYMVTSKGIRANQKKTKAIADMHSPWTLKEMQSQSGKLAALKRFLSQSTKKSLHVFKILKDITKENRDEYRWTKNAEKAFQEMKKVIVELPLLTTRVEEEMLYVYVAAATEAETAKASGKLAKCSVELRAYNIAYEPRSAMKGQVLTDFLSEVPKPEPKGRHLSKLATIAFDHLTKKVLVEVLAERSIDQKEVRVIMEEEEDNWITPIVHCLADGAWPIGKDERRALVMKINQDARKVTQKCDLWQVHALVPRHPKTLMTSIIAPWPFYQWGMDIHGPLPQASRKLKFVIVAIDYFTKWIEANPLARITSKDVKKFVWENIVCQFGLPRINMTVAHPHANGLVERANKSLMEGIKARLGRERAGWVDELPNVLWAHCTSLKQSNDETPFSLTYRSEVMISAEIGMPTHQTMMIKEDVNDDELRLNTNILQERREATAIREAKYKTKME</sequence>
<dbReference type="PANTHER" id="PTHR37984">
    <property type="entry name" value="PROTEIN CBG26694"/>
    <property type="match status" value="1"/>
</dbReference>
<dbReference type="Gene3D" id="3.30.70.270">
    <property type="match status" value="2"/>
</dbReference>
<dbReference type="InterPro" id="IPR000477">
    <property type="entry name" value="RT_dom"/>
</dbReference>
<dbReference type="Pfam" id="PF00078">
    <property type="entry name" value="RVT_1"/>
    <property type="match status" value="1"/>
</dbReference>
<proteinExistence type="predicted"/>
<reference evidence="2" key="1">
    <citation type="journal article" date="2019" name="Sci. Rep.">
        <title>Draft genome of Tanacetum cinerariifolium, the natural source of mosquito coil.</title>
        <authorList>
            <person name="Yamashiro T."/>
            <person name="Shiraishi A."/>
            <person name="Satake H."/>
            <person name="Nakayama K."/>
        </authorList>
    </citation>
    <scope>NUCLEOTIDE SEQUENCE</scope>
</reference>
<dbReference type="GO" id="GO:0003676">
    <property type="term" value="F:nucleic acid binding"/>
    <property type="evidence" value="ECO:0007669"/>
    <property type="project" value="InterPro"/>
</dbReference>
<dbReference type="InterPro" id="IPR043502">
    <property type="entry name" value="DNA/RNA_pol_sf"/>
</dbReference>
<dbReference type="AlphaFoldDB" id="A0A6L2JGG8"/>
<keyword evidence="2" id="KW-0548">Nucleotidyltransferase</keyword>
<protein>
    <submittedName>
        <fullName evidence="2">Reverse transcriptase domain-containing protein</fullName>
    </submittedName>
</protein>
<dbReference type="GO" id="GO:0003964">
    <property type="term" value="F:RNA-directed DNA polymerase activity"/>
    <property type="evidence" value="ECO:0007669"/>
    <property type="project" value="UniProtKB-KW"/>
</dbReference>
<feature type="domain" description="Reverse transcriptase" evidence="1">
    <location>
        <begin position="617"/>
        <end position="683"/>
    </location>
</feature>
<comment type="caution">
    <text evidence="2">The sequence shown here is derived from an EMBL/GenBank/DDBJ whole genome shotgun (WGS) entry which is preliminary data.</text>
</comment>
<dbReference type="InterPro" id="IPR012337">
    <property type="entry name" value="RNaseH-like_sf"/>
</dbReference>
<name>A0A6L2JGG8_TANCI</name>
<dbReference type="SUPFAM" id="SSF53098">
    <property type="entry name" value="Ribonuclease H-like"/>
    <property type="match status" value="1"/>
</dbReference>
<keyword evidence="2" id="KW-0808">Transferase</keyword>
<evidence type="ECO:0000313" key="2">
    <source>
        <dbReference type="EMBL" id="GEU35830.1"/>
    </source>
</evidence>
<dbReference type="Gene3D" id="3.30.420.10">
    <property type="entry name" value="Ribonuclease H-like superfamily/Ribonuclease H"/>
    <property type="match status" value="2"/>
</dbReference>
<gene>
    <name evidence="2" type="ORF">Tci_007808</name>
</gene>